<feature type="binding site" evidence="5">
    <location>
        <position position="389"/>
    </location>
    <ligand>
        <name>Mg(2+)</name>
        <dbReference type="ChEBI" id="CHEBI:18420"/>
        <label>1</label>
    </ligand>
</feature>
<dbReference type="GO" id="GO:0008081">
    <property type="term" value="F:phosphoric diester hydrolase activity"/>
    <property type="evidence" value="ECO:0007669"/>
    <property type="project" value="TreeGrafter"/>
</dbReference>
<keyword evidence="2" id="KW-0378">Hydrolase</keyword>
<keyword evidence="1 5" id="KW-0479">Metal-binding</keyword>
<proteinExistence type="predicted"/>
<organism evidence="8 9">
    <name type="scientific">Triparma laevis f. longispina</name>
    <dbReference type="NCBI Taxonomy" id="1714387"/>
    <lineage>
        <taxon>Eukaryota</taxon>
        <taxon>Sar</taxon>
        <taxon>Stramenopiles</taxon>
        <taxon>Ochrophyta</taxon>
        <taxon>Bolidophyceae</taxon>
        <taxon>Parmales</taxon>
        <taxon>Triparmaceae</taxon>
        <taxon>Triparma</taxon>
    </lineage>
</organism>
<dbReference type="Proteomes" id="UP001165122">
    <property type="component" value="Unassembled WGS sequence"/>
</dbReference>
<evidence type="ECO:0000256" key="7">
    <source>
        <dbReference type="SAM" id="MobiDB-lite"/>
    </source>
</evidence>
<feature type="site" description="Interaction with DNA substrate" evidence="6">
    <location>
        <position position="390"/>
    </location>
</feature>
<name>A0A9W7ANV1_9STRA</name>
<dbReference type="Gene3D" id="3.60.10.10">
    <property type="entry name" value="Endonuclease/exonuclease/phosphatase"/>
    <property type="match status" value="1"/>
</dbReference>
<keyword evidence="5" id="KW-0464">Manganese</keyword>
<feature type="binding site" evidence="5">
    <location>
        <position position="21"/>
    </location>
    <ligand>
        <name>Mg(2+)</name>
        <dbReference type="ChEBI" id="CHEBI:18420"/>
        <label>1</label>
    </ligand>
</feature>
<dbReference type="AlphaFoldDB" id="A0A9W7ANV1"/>
<comment type="caution">
    <text evidence="8">The sequence shown here is derived from an EMBL/GenBank/DDBJ whole genome shotgun (WGS) entry which is preliminary data.</text>
</comment>
<dbReference type="SUPFAM" id="SSF56219">
    <property type="entry name" value="DNase I-like"/>
    <property type="match status" value="1"/>
</dbReference>
<feature type="compositionally biased region" description="Low complexity" evidence="7">
    <location>
        <begin position="171"/>
        <end position="180"/>
    </location>
</feature>
<sequence length="396" mass="43282">MDALSPAPSAPSAHKNFAFWNVNGLIPRISTSSNLIKEFLQLHSPSILFLSEVRMVSELTNQAVPSMKDKKCQEDKRAYDSAFSRTGPFSDYTVHGLSLHPSKRYAGTLLAIKNGTEPPINVTYTIPGSSAASSTTALQPPPPTKTKTKSIASFFAPKNPNPNPNPKKRSSPSSSSQPHNPDGRVILSEFSSFYILHVYAPNNGSTPTSWSRRLTWDASIQSFFSTHKSGYPSSLNSTILKPIFYCGDLNVTPSPRLDTSHPSWMSKQFLKSGSPENSGQPGCTPGEVSRYNSLISSSNLIDVYRVFNPDPNPSDDTSLNSPFLDLEANIFTWRGSPGKDGVKEGGRYYRKGMRIDLLLVNEDCVGMFEEVCVTAGGEDNTGREFCGSDHCPVVVR</sequence>
<dbReference type="GO" id="GO:0008311">
    <property type="term" value="F:double-stranded DNA 3'-5' DNA exonuclease activity"/>
    <property type="evidence" value="ECO:0007669"/>
    <property type="project" value="TreeGrafter"/>
</dbReference>
<dbReference type="GO" id="GO:0006284">
    <property type="term" value="P:base-excision repair"/>
    <property type="evidence" value="ECO:0007669"/>
    <property type="project" value="TreeGrafter"/>
</dbReference>
<dbReference type="InterPro" id="IPR004808">
    <property type="entry name" value="AP_endonuc_1"/>
</dbReference>
<dbReference type="InterPro" id="IPR036691">
    <property type="entry name" value="Endo/exonu/phosph_ase_sf"/>
</dbReference>
<dbReference type="OrthoDB" id="498125at2759"/>
<keyword evidence="3 5" id="KW-0460">Magnesium</keyword>
<dbReference type="PANTHER" id="PTHR22748">
    <property type="entry name" value="AP ENDONUCLEASE"/>
    <property type="match status" value="1"/>
</dbReference>
<evidence type="ECO:0000313" key="9">
    <source>
        <dbReference type="Proteomes" id="UP001165122"/>
    </source>
</evidence>
<feature type="binding site" evidence="5">
    <location>
        <position position="250"/>
    </location>
    <ligand>
        <name>Mg(2+)</name>
        <dbReference type="ChEBI" id="CHEBI:18420"/>
        <label>1</label>
    </ligand>
</feature>
<feature type="region of interest" description="Disordered" evidence="7">
    <location>
        <begin position="130"/>
        <end position="182"/>
    </location>
</feature>
<evidence type="ECO:0008006" key="10">
    <source>
        <dbReference type="Google" id="ProtNLM"/>
    </source>
</evidence>
<comment type="cofactor">
    <cofactor evidence="5">
        <name>Mg(2+)</name>
        <dbReference type="ChEBI" id="CHEBI:18420"/>
    </cofactor>
    <cofactor evidence="5">
        <name>Mn(2+)</name>
        <dbReference type="ChEBI" id="CHEBI:29035"/>
    </cofactor>
    <text evidence="5">Probably binds two magnesium or manganese ions per subunit.</text>
</comment>
<dbReference type="GO" id="GO:0046872">
    <property type="term" value="F:metal ion binding"/>
    <property type="evidence" value="ECO:0007669"/>
    <property type="project" value="UniProtKB-KW"/>
</dbReference>
<feature type="binding site" evidence="5">
    <location>
        <position position="248"/>
    </location>
    <ligand>
        <name>Mg(2+)</name>
        <dbReference type="ChEBI" id="CHEBI:18420"/>
        <label>1</label>
    </ligand>
</feature>
<evidence type="ECO:0000256" key="4">
    <source>
        <dbReference type="PIRSR" id="PIRSR604808-1"/>
    </source>
</evidence>
<accession>A0A9W7ANV1</accession>
<keyword evidence="9" id="KW-1185">Reference proteome</keyword>
<feature type="site" description="Important for catalytic activity" evidence="6">
    <location>
        <position position="356"/>
    </location>
</feature>
<feature type="active site" evidence="4">
    <location>
        <position position="199"/>
    </location>
</feature>
<evidence type="ECO:0000256" key="3">
    <source>
        <dbReference type="ARBA" id="ARBA00022842"/>
    </source>
</evidence>
<gene>
    <name evidence="8" type="ORF">TrLO_g15566</name>
</gene>
<evidence type="ECO:0000256" key="1">
    <source>
        <dbReference type="ARBA" id="ARBA00022723"/>
    </source>
</evidence>
<evidence type="ECO:0000256" key="5">
    <source>
        <dbReference type="PIRSR" id="PIRSR604808-2"/>
    </source>
</evidence>
<dbReference type="GO" id="GO:0005634">
    <property type="term" value="C:nucleus"/>
    <property type="evidence" value="ECO:0007669"/>
    <property type="project" value="TreeGrafter"/>
</dbReference>
<evidence type="ECO:0000256" key="6">
    <source>
        <dbReference type="PIRSR" id="PIRSR604808-3"/>
    </source>
</evidence>
<dbReference type="EMBL" id="BRXW01000655">
    <property type="protein sequence ID" value="GMH72473.1"/>
    <property type="molecule type" value="Genomic_DNA"/>
</dbReference>
<feature type="active site" description="Proton acceptor" evidence="4">
    <location>
        <position position="390"/>
    </location>
</feature>
<evidence type="ECO:0000313" key="8">
    <source>
        <dbReference type="EMBL" id="GMH72473.1"/>
    </source>
</evidence>
<dbReference type="GO" id="GO:0003906">
    <property type="term" value="F:DNA-(apurinic or apyrimidinic site) endonuclease activity"/>
    <property type="evidence" value="ECO:0007669"/>
    <property type="project" value="TreeGrafter"/>
</dbReference>
<feature type="active site" description="Proton donor/acceptor" evidence="4">
    <location>
        <position position="248"/>
    </location>
</feature>
<reference evidence="9" key="1">
    <citation type="journal article" date="2023" name="Commun. Biol.">
        <title>Genome analysis of Parmales, the sister group of diatoms, reveals the evolutionary specialization of diatoms from phago-mixotrophs to photoautotrophs.</title>
        <authorList>
            <person name="Ban H."/>
            <person name="Sato S."/>
            <person name="Yoshikawa S."/>
            <person name="Yamada K."/>
            <person name="Nakamura Y."/>
            <person name="Ichinomiya M."/>
            <person name="Sato N."/>
            <person name="Blanc-Mathieu R."/>
            <person name="Endo H."/>
            <person name="Kuwata A."/>
            <person name="Ogata H."/>
        </authorList>
    </citation>
    <scope>NUCLEOTIDE SEQUENCE [LARGE SCALE GENOMIC DNA]</scope>
    <source>
        <strain evidence="9">NIES 3700</strain>
    </source>
</reference>
<feature type="site" description="Transition state stabilizer" evidence="6">
    <location>
        <position position="250"/>
    </location>
</feature>
<feature type="binding site" evidence="5">
    <location>
        <position position="390"/>
    </location>
    <ligand>
        <name>Mg(2+)</name>
        <dbReference type="ChEBI" id="CHEBI:18420"/>
        <label>1</label>
    </ligand>
</feature>
<protein>
    <recommendedName>
        <fullName evidence="10">DNase I-like protein</fullName>
    </recommendedName>
</protein>
<dbReference type="PANTHER" id="PTHR22748:SF10">
    <property type="entry name" value="DNA-(APURINIC OR APYRIMIDINIC SITE) ENDONUCLEASE"/>
    <property type="match status" value="1"/>
</dbReference>
<dbReference type="PROSITE" id="PS51435">
    <property type="entry name" value="AP_NUCLEASE_F1_4"/>
    <property type="match status" value="1"/>
</dbReference>
<feature type="binding site" evidence="5">
    <location>
        <position position="52"/>
    </location>
    <ligand>
        <name>Mg(2+)</name>
        <dbReference type="ChEBI" id="CHEBI:18420"/>
        <label>1</label>
    </ligand>
</feature>
<evidence type="ECO:0000256" key="2">
    <source>
        <dbReference type="ARBA" id="ARBA00022801"/>
    </source>
</evidence>